<sequence>MKEYRRGSHSVFQLHVHLMWCTKYRKKALKKDVGTRLRELCRQTCSDMGVEILSGVVS</sequence>
<protein>
    <recommendedName>
        <fullName evidence="1">Transposase IS200-like domain-containing protein</fullName>
    </recommendedName>
</protein>
<dbReference type="RefSeq" id="WP_164653910.1">
    <property type="nucleotide sequence ID" value="NZ_JAAIJR010000036.1"/>
</dbReference>
<feature type="domain" description="Transposase IS200-like" evidence="1">
    <location>
        <begin position="10"/>
        <end position="55"/>
    </location>
</feature>
<dbReference type="Proteomes" id="UP000471640">
    <property type="component" value="Unassembled WGS sequence"/>
</dbReference>
<dbReference type="InterPro" id="IPR036515">
    <property type="entry name" value="Transposase_17_sf"/>
</dbReference>
<evidence type="ECO:0000259" key="1">
    <source>
        <dbReference type="Pfam" id="PF01797"/>
    </source>
</evidence>
<dbReference type="EMBL" id="JAAIJR010000036">
    <property type="protein sequence ID" value="NEX20806.1"/>
    <property type="molecule type" value="Genomic_DNA"/>
</dbReference>
<dbReference type="SUPFAM" id="SSF143422">
    <property type="entry name" value="Transposase IS200-like"/>
    <property type="match status" value="1"/>
</dbReference>
<accession>A0A6P1DVT7</accession>
<dbReference type="InterPro" id="IPR002686">
    <property type="entry name" value="Transposase_17"/>
</dbReference>
<evidence type="ECO:0000313" key="2">
    <source>
        <dbReference type="EMBL" id="NEX20806.1"/>
    </source>
</evidence>
<gene>
    <name evidence="2" type="ORF">G3480_10860</name>
</gene>
<organism evidence="2 3">
    <name type="scientific">Thiorhodococcus mannitoliphagus</name>
    <dbReference type="NCBI Taxonomy" id="329406"/>
    <lineage>
        <taxon>Bacteria</taxon>
        <taxon>Pseudomonadati</taxon>
        <taxon>Pseudomonadota</taxon>
        <taxon>Gammaproteobacteria</taxon>
        <taxon>Chromatiales</taxon>
        <taxon>Chromatiaceae</taxon>
        <taxon>Thiorhodococcus</taxon>
    </lineage>
</organism>
<dbReference type="Pfam" id="PF01797">
    <property type="entry name" value="Y1_Tnp"/>
    <property type="match status" value="1"/>
</dbReference>
<keyword evidence="3" id="KW-1185">Reference proteome</keyword>
<reference evidence="2 3" key="2">
    <citation type="submission" date="2020-02" db="EMBL/GenBank/DDBJ databases">
        <title>Genome sequences of Thiorhodococcus mannitoliphagus and Thiorhodococcus minor, purple sulfur photosynthetic bacteria in the gammaproteobacterial family, Chromatiaceae.</title>
        <authorList>
            <person name="Aviles F.A."/>
            <person name="Meyer T.E."/>
            <person name="Kyndt J.A."/>
        </authorList>
    </citation>
    <scope>NUCLEOTIDE SEQUENCE [LARGE SCALE GENOMIC DNA]</scope>
    <source>
        <strain evidence="2 3">DSM 18266</strain>
    </source>
</reference>
<dbReference type="GO" id="GO:0003677">
    <property type="term" value="F:DNA binding"/>
    <property type="evidence" value="ECO:0007669"/>
    <property type="project" value="InterPro"/>
</dbReference>
<dbReference type="PANTHER" id="PTHR33360:SF2">
    <property type="entry name" value="TRANSPOSASE FOR INSERTION SEQUENCE ELEMENT IS200"/>
    <property type="match status" value="1"/>
</dbReference>
<comment type="caution">
    <text evidence="2">The sequence shown here is derived from an EMBL/GenBank/DDBJ whole genome shotgun (WGS) entry which is preliminary data.</text>
</comment>
<dbReference type="GO" id="GO:0004803">
    <property type="term" value="F:transposase activity"/>
    <property type="evidence" value="ECO:0007669"/>
    <property type="project" value="InterPro"/>
</dbReference>
<reference evidence="3" key="1">
    <citation type="journal article" date="2020" name="Microbiol. Resour. Announc.">
        <title>Draft Genome Sequences of Thiorhodococcus mannitoliphagus and Thiorhodococcus minor, Purple Sulfur Photosynthetic Bacteria in the Gammaproteobacterial Family Chromatiaceae.</title>
        <authorList>
            <person name="Aviles F.A."/>
            <person name="Meyer T.E."/>
            <person name="Kyndt J.A."/>
        </authorList>
    </citation>
    <scope>NUCLEOTIDE SEQUENCE [LARGE SCALE GENOMIC DNA]</scope>
    <source>
        <strain evidence="3">DSM 18266</strain>
    </source>
</reference>
<dbReference type="Gene3D" id="3.30.70.1290">
    <property type="entry name" value="Transposase IS200-like"/>
    <property type="match status" value="1"/>
</dbReference>
<dbReference type="PANTHER" id="PTHR33360">
    <property type="entry name" value="TRANSPOSASE FOR INSERTION SEQUENCE ELEMENT IS200"/>
    <property type="match status" value="1"/>
</dbReference>
<dbReference type="AlphaFoldDB" id="A0A6P1DVT7"/>
<name>A0A6P1DVT7_9GAMM</name>
<proteinExistence type="predicted"/>
<dbReference type="GO" id="GO:0006313">
    <property type="term" value="P:DNA transposition"/>
    <property type="evidence" value="ECO:0007669"/>
    <property type="project" value="InterPro"/>
</dbReference>
<evidence type="ECO:0000313" key="3">
    <source>
        <dbReference type="Proteomes" id="UP000471640"/>
    </source>
</evidence>